<dbReference type="SUPFAM" id="SSF55205">
    <property type="entry name" value="EPT/RTPC-like"/>
    <property type="match status" value="1"/>
</dbReference>
<dbReference type="PROSITE" id="PS00104">
    <property type="entry name" value="EPSP_SYNTHASE_1"/>
    <property type="match status" value="1"/>
</dbReference>
<evidence type="ECO:0000313" key="10">
    <source>
        <dbReference type="EMBL" id="CAA9397691.1"/>
    </source>
</evidence>
<feature type="binding site" evidence="8">
    <location>
        <position position="165"/>
    </location>
    <ligand>
        <name>3-phosphoshikimate</name>
        <dbReference type="ChEBI" id="CHEBI:145989"/>
    </ligand>
</feature>
<evidence type="ECO:0000256" key="6">
    <source>
        <dbReference type="ARBA" id="ARBA00023141"/>
    </source>
</evidence>
<feature type="binding site" evidence="8">
    <location>
        <position position="361"/>
    </location>
    <ligand>
        <name>phosphoenolpyruvate</name>
        <dbReference type="ChEBI" id="CHEBI:58702"/>
    </ligand>
</feature>
<feature type="binding site" evidence="8">
    <location>
        <position position="402"/>
    </location>
    <ligand>
        <name>phosphoenolpyruvate</name>
        <dbReference type="ChEBI" id="CHEBI:58702"/>
    </ligand>
</feature>
<dbReference type="NCBIfam" id="TIGR01356">
    <property type="entry name" value="aroA"/>
    <property type="match status" value="1"/>
</dbReference>
<feature type="binding site" evidence="8">
    <location>
        <position position="165"/>
    </location>
    <ligand>
        <name>phosphoenolpyruvate</name>
        <dbReference type="ChEBI" id="CHEBI:58702"/>
    </ligand>
</feature>
<dbReference type="PIRSF" id="PIRSF000505">
    <property type="entry name" value="EPSPS"/>
    <property type="match status" value="1"/>
</dbReference>
<evidence type="ECO:0000256" key="3">
    <source>
        <dbReference type="ARBA" id="ARBA00022490"/>
    </source>
</evidence>
<dbReference type="HAMAP" id="MF_00210">
    <property type="entry name" value="EPSP_synth"/>
    <property type="match status" value="1"/>
</dbReference>
<dbReference type="AlphaFoldDB" id="A0A6J4NUN6"/>
<evidence type="ECO:0000256" key="8">
    <source>
        <dbReference type="HAMAP-Rule" id="MF_00210"/>
    </source>
</evidence>
<keyword evidence="5 8" id="KW-0808">Transferase</keyword>
<dbReference type="GO" id="GO:0003866">
    <property type="term" value="F:3-phosphoshikimate 1-carboxyvinyltransferase activity"/>
    <property type="evidence" value="ECO:0007669"/>
    <property type="project" value="UniProtKB-UniRule"/>
</dbReference>
<reference evidence="10" key="1">
    <citation type="submission" date="2020-02" db="EMBL/GenBank/DDBJ databases">
        <authorList>
            <person name="Meier V. D."/>
        </authorList>
    </citation>
    <scope>NUCLEOTIDE SEQUENCE</scope>
    <source>
        <strain evidence="10">AVDCRST_MAG74</strain>
    </source>
</reference>
<feature type="active site" description="Proton acceptor" evidence="8">
    <location>
        <position position="330"/>
    </location>
</feature>
<sequence length="442" mass="47099">MKIQPAASLNGVIRLPGDKSISHRAAIFASMATGKTRIENYATSADCASTLNCLRNLGVEIRQEDSTVFVKGVGADGFTKPPRELDCGNSGTTMRLLAGVLAGQNFDSVLTGDASLSKRPMRRIIEPLTEMGARIESENGCAPLKIHGANPLQAISYKLPVASAQVKSCLLLAGLNAKGKSRIRNPKSQIETPTSRNHTELMLRYLGAEIEESYIEAEGGFVQEISVAGNSTLVAKDLKVPSDVSSAAFFIVAASCLENSEIVLENVGLNPTRTAILDALQSFGADIEVLNRNEICNEVVGDVRVRGRKILVSKAASNLIGGDIIANLIDEIPILAVFAAQIENGLEIRGAAELRVKESDRIAAVVENLRRMNAAVEEFPDGFRVGKSSLKGATVDSFGDHRIAMAFAIAALFAEGETEIIGAESAGVSFPEFFQTLAGLRR</sequence>
<evidence type="ECO:0000256" key="2">
    <source>
        <dbReference type="ARBA" id="ARBA00009948"/>
    </source>
</evidence>
<feature type="binding site" evidence="8">
    <location>
        <position position="357"/>
    </location>
    <ligand>
        <name>3-phosphoshikimate</name>
        <dbReference type="ChEBI" id="CHEBI:145989"/>
    </ligand>
</feature>
<gene>
    <name evidence="8" type="primary">aroA</name>
    <name evidence="10" type="ORF">AVDCRST_MAG74-1485</name>
</gene>
<comment type="subcellular location">
    <subcellularLocation>
        <location evidence="8">Cytoplasm</location>
    </subcellularLocation>
</comment>
<keyword evidence="6 8" id="KW-0057">Aromatic amino acid biosynthesis</keyword>
<comment type="subunit">
    <text evidence="8">Monomer.</text>
</comment>
<comment type="catalytic activity">
    <reaction evidence="7">
        <text>3-phosphoshikimate + phosphoenolpyruvate = 5-O-(1-carboxyvinyl)-3-phosphoshikimate + phosphate</text>
        <dbReference type="Rhea" id="RHEA:21256"/>
        <dbReference type="ChEBI" id="CHEBI:43474"/>
        <dbReference type="ChEBI" id="CHEBI:57701"/>
        <dbReference type="ChEBI" id="CHEBI:58702"/>
        <dbReference type="ChEBI" id="CHEBI:145989"/>
        <dbReference type="EC" id="2.5.1.19"/>
    </reaction>
    <physiologicalReaction direction="left-to-right" evidence="7">
        <dbReference type="Rhea" id="RHEA:21257"/>
    </physiologicalReaction>
</comment>
<comment type="function">
    <text evidence="8">Catalyzes the transfer of the enolpyruvyl moiety of phosphoenolpyruvate (PEP) to the 5-hydroxyl of shikimate-3-phosphate (S3P) to produce enolpyruvyl shikimate-3-phosphate and inorganic phosphate.</text>
</comment>
<evidence type="ECO:0000256" key="4">
    <source>
        <dbReference type="ARBA" id="ARBA00022605"/>
    </source>
</evidence>
<dbReference type="InterPro" id="IPR023193">
    <property type="entry name" value="EPSP_synthase_CS"/>
</dbReference>
<dbReference type="Pfam" id="PF00275">
    <property type="entry name" value="EPSP_synthase"/>
    <property type="match status" value="1"/>
</dbReference>
<feature type="domain" description="Enolpyruvate transferase" evidence="9">
    <location>
        <begin position="4"/>
        <end position="437"/>
    </location>
</feature>
<evidence type="ECO:0000256" key="5">
    <source>
        <dbReference type="ARBA" id="ARBA00022679"/>
    </source>
</evidence>
<dbReference type="GO" id="GO:0009423">
    <property type="term" value="P:chorismate biosynthetic process"/>
    <property type="evidence" value="ECO:0007669"/>
    <property type="project" value="UniProtKB-UniRule"/>
</dbReference>
<feature type="binding site" evidence="8">
    <location>
        <position position="19"/>
    </location>
    <ligand>
        <name>phosphoenolpyruvate</name>
        <dbReference type="ChEBI" id="CHEBI:58702"/>
    </ligand>
</feature>
<feature type="binding site" evidence="8">
    <location>
        <position position="19"/>
    </location>
    <ligand>
        <name>3-phosphoshikimate</name>
        <dbReference type="ChEBI" id="CHEBI:145989"/>
    </ligand>
</feature>
<dbReference type="UniPathway" id="UPA00053">
    <property type="reaction ID" value="UER00089"/>
</dbReference>
<dbReference type="GO" id="GO:0005737">
    <property type="term" value="C:cytoplasm"/>
    <property type="evidence" value="ECO:0007669"/>
    <property type="project" value="UniProtKB-SubCell"/>
</dbReference>
<proteinExistence type="inferred from homology"/>
<comment type="similarity">
    <text evidence="2 8">Belongs to the EPSP synthase family.</text>
</comment>
<keyword evidence="3 8" id="KW-0963">Cytoplasm</keyword>
<protein>
    <recommendedName>
        <fullName evidence="8">3-phosphoshikimate 1-carboxyvinyltransferase</fullName>
        <ecNumber evidence="8">2.5.1.19</ecNumber>
    </recommendedName>
    <alternativeName>
        <fullName evidence="8">5-enolpyruvylshikimate-3-phosphate synthase</fullName>
        <shortName evidence="8">EPSP synthase</shortName>
        <shortName evidence="8">EPSPS</shortName>
    </alternativeName>
</protein>
<dbReference type="InterPro" id="IPR006264">
    <property type="entry name" value="EPSP_synthase"/>
</dbReference>
<organism evidence="10">
    <name type="scientific">uncultured Pyrinomonadaceae bacterium</name>
    <dbReference type="NCBI Taxonomy" id="2283094"/>
    <lineage>
        <taxon>Bacteria</taxon>
        <taxon>Pseudomonadati</taxon>
        <taxon>Acidobacteriota</taxon>
        <taxon>Blastocatellia</taxon>
        <taxon>Blastocatellales</taxon>
        <taxon>Pyrinomonadaceae</taxon>
        <taxon>environmental samples</taxon>
    </lineage>
</organism>
<dbReference type="PANTHER" id="PTHR21090">
    <property type="entry name" value="AROM/DEHYDROQUINATE SYNTHASE"/>
    <property type="match status" value="1"/>
</dbReference>
<dbReference type="CDD" id="cd01556">
    <property type="entry name" value="EPSP_synthase"/>
    <property type="match status" value="1"/>
</dbReference>
<dbReference type="Gene3D" id="3.65.10.10">
    <property type="entry name" value="Enolpyruvate transferase domain"/>
    <property type="match status" value="2"/>
</dbReference>
<evidence type="ECO:0000256" key="7">
    <source>
        <dbReference type="ARBA" id="ARBA00044633"/>
    </source>
</evidence>
<dbReference type="InterPro" id="IPR036968">
    <property type="entry name" value="Enolpyruvate_Tfrase_sf"/>
</dbReference>
<comment type="caution">
    <text evidence="8">Lacks conserved residue(s) required for the propagation of feature annotation.</text>
</comment>
<dbReference type="FunFam" id="3.65.10.10:FF:000005">
    <property type="entry name" value="3-phosphoshikimate 1-carboxyvinyltransferase"/>
    <property type="match status" value="1"/>
</dbReference>
<dbReference type="GO" id="GO:0008652">
    <property type="term" value="P:amino acid biosynthetic process"/>
    <property type="evidence" value="ECO:0007669"/>
    <property type="project" value="UniProtKB-KW"/>
</dbReference>
<feature type="binding site" evidence="8">
    <location>
        <position position="119"/>
    </location>
    <ligand>
        <name>phosphoenolpyruvate</name>
        <dbReference type="ChEBI" id="CHEBI:58702"/>
    </ligand>
</feature>
<comment type="pathway">
    <text evidence="1 8">Metabolic intermediate biosynthesis; chorismate biosynthesis; chorismate from D-erythrose 4-phosphate and phosphoenolpyruvate: step 6/7.</text>
</comment>
<evidence type="ECO:0000256" key="1">
    <source>
        <dbReference type="ARBA" id="ARBA00004811"/>
    </source>
</evidence>
<feature type="binding site" evidence="8">
    <location>
        <position position="163"/>
    </location>
    <ligand>
        <name>3-phosphoshikimate</name>
        <dbReference type="ChEBI" id="CHEBI:145989"/>
    </ligand>
</feature>
<feature type="binding site" evidence="8">
    <location>
        <position position="330"/>
    </location>
    <ligand>
        <name>3-phosphoshikimate</name>
        <dbReference type="ChEBI" id="CHEBI:145989"/>
    </ligand>
</feature>
<keyword evidence="4 8" id="KW-0028">Amino-acid biosynthesis</keyword>
<dbReference type="GO" id="GO:0009073">
    <property type="term" value="P:aromatic amino acid family biosynthetic process"/>
    <property type="evidence" value="ECO:0007669"/>
    <property type="project" value="UniProtKB-KW"/>
</dbReference>
<dbReference type="InterPro" id="IPR013792">
    <property type="entry name" value="RNA3'P_cycl/enolpyr_Trfase_a/b"/>
</dbReference>
<accession>A0A6J4NUN6</accession>
<feature type="binding site" evidence="8">
    <location>
        <position position="24"/>
    </location>
    <ligand>
        <name>3-phosphoshikimate</name>
        <dbReference type="ChEBI" id="CHEBI:145989"/>
    </ligand>
</feature>
<name>A0A6J4NUN6_9BACT</name>
<feature type="binding site" evidence="8">
    <location>
        <position position="91"/>
    </location>
    <ligand>
        <name>phosphoenolpyruvate</name>
        <dbReference type="ChEBI" id="CHEBI:58702"/>
    </ligand>
</feature>
<dbReference type="EC" id="2.5.1.19" evidence="8"/>
<dbReference type="PANTHER" id="PTHR21090:SF5">
    <property type="entry name" value="PENTAFUNCTIONAL AROM POLYPEPTIDE"/>
    <property type="match status" value="1"/>
</dbReference>
<dbReference type="InterPro" id="IPR001986">
    <property type="entry name" value="Enolpyruvate_Tfrase_dom"/>
</dbReference>
<dbReference type="EMBL" id="CADCUR010000115">
    <property type="protein sequence ID" value="CAA9397691.1"/>
    <property type="molecule type" value="Genomic_DNA"/>
</dbReference>
<feature type="binding site" evidence="8">
    <location>
        <position position="20"/>
    </location>
    <ligand>
        <name>3-phosphoshikimate</name>
        <dbReference type="ChEBI" id="CHEBI:145989"/>
    </ligand>
</feature>
<evidence type="ECO:0000259" key="9">
    <source>
        <dbReference type="Pfam" id="PF00275"/>
    </source>
</evidence>